<accession>A0A0G0QT37</accession>
<dbReference type="Pfam" id="PF00294">
    <property type="entry name" value="PfkB"/>
    <property type="match status" value="1"/>
</dbReference>
<protein>
    <submittedName>
        <fullName evidence="4">PfkB family kinase, nonfunctional</fullName>
    </submittedName>
</protein>
<evidence type="ECO:0000256" key="1">
    <source>
        <dbReference type="ARBA" id="ARBA00022679"/>
    </source>
</evidence>
<dbReference type="EMBL" id="LBXZ01000008">
    <property type="protein sequence ID" value="KKR40526.1"/>
    <property type="molecule type" value="Genomic_DNA"/>
</dbReference>
<evidence type="ECO:0000313" key="4">
    <source>
        <dbReference type="EMBL" id="KKR40526.1"/>
    </source>
</evidence>
<name>A0A0G0QT37_9BACT</name>
<gene>
    <name evidence="4" type="ORF">UT75_C0008G0048</name>
</gene>
<dbReference type="InterPro" id="IPR011611">
    <property type="entry name" value="PfkB_dom"/>
</dbReference>
<evidence type="ECO:0000259" key="3">
    <source>
        <dbReference type="Pfam" id="PF00294"/>
    </source>
</evidence>
<evidence type="ECO:0000256" key="2">
    <source>
        <dbReference type="ARBA" id="ARBA00022777"/>
    </source>
</evidence>
<reference evidence="4 5" key="1">
    <citation type="journal article" date="2015" name="Nature">
        <title>rRNA introns, odd ribosomes, and small enigmatic genomes across a large radiation of phyla.</title>
        <authorList>
            <person name="Brown C.T."/>
            <person name="Hug L.A."/>
            <person name="Thomas B.C."/>
            <person name="Sharon I."/>
            <person name="Castelle C.J."/>
            <person name="Singh A."/>
            <person name="Wilkins M.J."/>
            <person name="Williams K.H."/>
            <person name="Banfield J.F."/>
        </authorList>
    </citation>
    <scope>NUCLEOTIDE SEQUENCE [LARGE SCALE GENOMIC DNA]</scope>
</reference>
<sequence>MHDVVVIGSATKDVFLDVKKIKPTKSDEFTTGQALCFGFGSKIAIDSMIFTSGGGGTNAATTFARQGFKTACVSVIGNDFNGQELLDELNRENIDTEYFQKHDDDHTAYSVILVSEGGERTILSYKGEGQHFDVDKIDFNLLDTKWLSLNSLGGHFDLFKKSIDWAVSRGISVAMNPGTKELALGLEVIKPLLKNCRIISMDQEEAANLTGIPFSDERKLFNFMDEIIDGIFIMTKGPGGVSVSDGKNIYSAGIPDSPVIERTGAGDAFFSGFVSEYIRSSDIPRAIQLGTANATAVVQHYGGKEGILRIGDTGKFDLVDVKVEIK</sequence>
<dbReference type="GO" id="GO:0016301">
    <property type="term" value="F:kinase activity"/>
    <property type="evidence" value="ECO:0007669"/>
    <property type="project" value="UniProtKB-KW"/>
</dbReference>
<dbReference type="PANTHER" id="PTHR10584:SF166">
    <property type="entry name" value="RIBOKINASE"/>
    <property type="match status" value="1"/>
</dbReference>
<dbReference type="InterPro" id="IPR029056">
    <property type="entry name" value="Ribokinase-like"/>
</dbReference>
<keyword evidence="1" id="KW-0808">Transferase</keyword>
<dbReference type="AlphaFoldDB" id="A0A0G0QT37"/>
<dbReference type="PANTHER" id="PTHR10584">
    <property type="entry name" value="SUGAR KINASE"/>
    <property type="match status" value="1"/>
</dbReference>
<feature type="domain" description="Carbohydrate kinase PfkB" evidence="3">
    <location>
        <begin position="1"/>
        <end position="305"/>
    </location>
</feature>
<proteinExistence type="predicted"/>
<comment type="caution">
    <text evidence="4">The sequence shown here is derived from an EMBL/GenBank/DDBJ whole genome shotgun (WGS) entry which is preliminary data.</text>
</comment>
<dbReference type="Proteomes" id="UP000034072">
    <property type="component" value="Unassembled WGS sequence"/>
</dbReference>
<dbReference type="SUPFAM" id="SSF53613">
    <property type="entry name" value="Ribokinase-like"/>
    <property type="match status" value="1"/>
</dbReference>
<organism evidence="4 5">
    <name type="scientific">Candidatus Yanofskybacteria bacterium GW2011_GWE2_40_11</name>
    <dbReference type="NCBI Taxonomy" id="1619033"/>
    <lineage>
        <taxon>Bacteria</taxon>
        <taxon>Candidatus Yanofskyibacteriota</taxon>
    </lineage>
</organism>
<dbReference type="Gene3D" id="3.40.1190.20">
    <property type="match status" value="1"/>
</dbReference>
<keyword evidence="2 4" id="KW-0418">Kinase</keyword>
<evidence type="ECO:0000313" key="5">
    <source>
        <dbReference type="Proteomes" id="UP000034072"/>
    </source>
</evidence>